<proteinExistence type="predicted"/>
<dbReference type="EMBL" id="MN379460">
    <property type="protein sequence ID" value="QGH75021.1"/>
    <property type="molecule type" value="Genomic_DNA"/>
</dbReference>
<name>A0A5Q2W8T5_9CAUD</name>
<protein>
    <submittedName>
        <fullName evidence="1">Uncharacterized protein</fullName>
    </submittedName>
</protein>
<evidence type="ECO:0000313" key="1">
    <source>
        <dbReference type="EMBL" id="QGH75021.1"/>
    </source>
</evidence>
<reference evidence="1" key="1">
    <citation type="submission" date="2019-08" db="EMBL/GenBank/DDBJ databases">
        <authorList>
            <person name="Pogozhova M.P."/>
            <person name="Pisanov R.V."/>
            <person name="Gaevskaya N.E."/>
            <person name="Vodopyanov A.S."/>
        </authorList>
    </citation>
    <scope>NUCLEOTIDE SEQUENCE</scope>
</reference>
<accession>A0A5Q2W8T5</accession>
<gene>
    <name evidence="1" type="ORF">RostovM3_00059</name>
</gene>
<sequence length="75" mass="8308">MNERIKSPDRIGIKRVLITPEMVGGTIGQFIAREIKKQDWTGRTLSPHEEAQLRCLQLFASYGADACFANGTGTL</sequence>
<organism evidence="1">
    <name type="scientific">Vibrio phage Rostov M3</name>
    <dbReference type="NCBI Taxonomy" id="2660724"/>
    <lineage>
        <taxon>Viruses</taxon>
        <taxon>Duplodnaviria</taxon>
        <taxon>Heunggongvirae</taxon>
        <taxon>Uroviricota</taxon>
        <taxon>Caudoviricetes</taxon>
    </lineage>
</organism>